<reference evidence="2" key="1">
    <citation type="journal article" date="2013" name="Extremophiles">
        <title>Proteinivorax tanatarense gen. nov., sp. nov., an anaerobic, haloalkaliphilic, proteolytic bacterium isolated from a decaying algal bloom, and proposal of Proteinivoraceae fam. nov.</title>
        <authorList>
            <person name="Kevbrin V."/>
            <person name="Boltyanskaya Y."/>
            <person name="Zhilina T."/>
            <person name="Kolganova T."/>
            <person name="Lavrentjeva E."/>
            <person name="Kuznetsov B."/>
        </authorList>
    </citation>
    <scope>NUCLEOTIDE SEQUENCE</scope>
    <source>
        <strain evidence="2">Z-910T</strain>
    </source>
</reference>
<accession>A0AAU7VHV4</accession>
<evidence type="ECO:0000313" key="2">
    <source>
        <dbReference type="EMBL" id="XBX73609.1"/>
    </source>
</evidence>
<proteinExistence type="predicted"/>
<dbReference type="RefSeq" id="WP_350342371.1">
    <property type="nucleotide sequence ID" value="NZ_CP158367.1"/>
</dbReference>
<sequence>MSKTKLAFDVVSDLKSLANSIETLVEALEENKTEAAPKEKEQPKINQPTIEELRAAMAEKNREGHREKIKAIIHKYGANKLTALDPKDYADILKEVSEIK</sequence>
<organism evidence="2">
    <name type="scientific">Proteinivorax tanatarense</name>
    <dbReference type="NCBI Taxonomy" id="1260629"/>
    <lineage>
        <taxon>Bacteria</taxon>
        <taxon>Bacillati</taxon>
        <taxon>Bacillota</taxon>
        <taxon>Clostridia</taxon>
        <taxon>Eubacteriales</taxon>
        <taxon>Proteinivoracaceae</taxon>
        <taxon>Proteinivorax</taxon>
    </lineage>
</organism>
<protein>
    <submittedName>
        <fullName evidence="2">rRNA biogenesis protein rrp5</fullName>
    </submittedName>
</protein>
<gene>
    <name evidence="2" type="ORF">PRVXT_001601</name>
</gene>
<reference evidence="2" key="2">
    <citation type="submission" date="2024-06" db="EMBL/GenBank/DDBJ databases">
        <authorList>
            <person name="Petrova K.O."/>
            <person name="Toshchakov S.V."/>
            <person name="Boltjanskaja Y.V."/>
            <person name="Kevbrin V."/>
        </authorList>
    </citation>
    <scope>NUCLEOTIDE SEQUENCE</scope>
    <source>
        <strain evidence="2">Z-910T</strain>
    </source>
</reference>
<feature type="region of interest" description="Disordered" evidence="1">
    <location>
        <begin position="31"/>
        <end position="50"/>
    </location>
</feature>
<feature type="compositionally biased region" description="Basic and acidic residues" evidence="1">
    <location>
        <begin position="31"/>
        <end position="43"/>
    </location>
</feature>
<dbReference type="EMBL" id="CP158367">
    <property type="protein sequence ID" value="XBX73609.1"/>
    <property type="molecule type" value="Genomic_DNA"/>
</dbReference>
<name>A0AAU7VHV4_9FIRM</name>
<dbReference type="AlphaFoldDB" id="A0AAU7VHV4"/>
<evidence type="ECO:0000256" key="1">
    <source>
        <dbReference type="SAM" id="MobiDB-lite"/>
    </source>
</evidence>